<dbReference type="CDD" id="cd06154">
    <property type="entry name" value="YjgF_YER057c_UK114_like_6"/>
    <property type="match status" value="1"/>
</dbReference>
<dbReference type="Pfam" id="PF01042">
    <property type="entry name" value="Ribonuc_L-PSP"/>
    <property type="match status" value="1"/>
</dbReference>
<accession>A0A2V3U493</accession>
<keyword evidence="2" id="KW-1185">Reference proteome</keyword>
<comment type="caution">
    <text evidence="1">The sequence shown here is derived from an EMBL/GenBank/DDBJ whole genome shotgun (WGS) entry which is preliminary data.</text>
</comment>
<protein>
    <submittedName>
        <fullName evidence="1">Enamine deaminase RidA (YjgF/YER057c/UK114 family)</fullName>
    </submittedName>
</protein>
<dbReference type="AlphaFoldDB" id="A0A2V3U493"/>
<dbReference type="PANTHER" id="PTHR43857">
    <property type="entry name" value="BLR7761 PROTEIN"/>
    <property type="match status" value="1"/>
</dbReference>
<dbReference type="PANTHER" id="PTHR43857:SF1">
    <property type="entry name" value="YJGH FAMILY PROTEIN"/>
    <property type="match status" value="1"/>
</dbReference>
<sequence length="121" mass="12972">MRTLISTGSPWEPKVGYSRAVIVNDTIYISGTAGQGADLYAQTRDALATIEKVLTDNGFALADVVQSRLAVADFAHWQDAARAHGEVYNAIRPAFSLVHALPFVEDTILVEVEAIAVRGSA</sequence>
<dbReference type="OrthoDB" id="9783572at2"/>
<dbReference type="Gene3D" id="3.30.1330.40">
    <property type="entry name" value="RutC-like"/>
    <property type="match status" value="1"/>
</dbReference>
<organism evidence="1 2">
    <name type="scientific">Chelatococcus asaccharovorans</name>
    <dbReference type="NCBI Taxonomy" id="28210"/>
    <lineage>
        <taxon>Bacteria</taxon>
        <taxon>Pseudomonadati</taxon>
        <taxon>Pseudomonadota</taxon>
        <taxon>Alphaproteobacteria</taxon>
        <taxon>Hyphomicrobiales</taxon>
        <taxon>Chelatococcaceae</taxon>
        <taxon>Chelatococcus</taxon>
    </lineage>
</organism>
<dbReference type="Proteomes" id="UP000248021">
    <property type="component" value="Unassembled WGS sequence"/>
</dbReference>
<gene>
    <name evidence="1" type="ORF">C7450_107362</name>
</gene>
<dbReference type="EMBL" id="QJJK01000007">
    <property type="protein sequence ID" value="PXW57321.1"/>
    <property type="molecule type" value="Genomic_DNA"/>
</dbReference>
<dbReference type="InterPro" id="IPR006175">
    <property type="entry name" value="YjgF/YER057c/UK114"/>
</dbReference>
<dbReference type="InterPro" id="IPR035959">
    <property type="entry name" value="RutC-like_sf"/>
</dbReference>
<name>A0A2V3U493_9HYPH</name>
<dbReference type="RefSeq" id="WP_110375908.1">
    <property type="nucleotide sequence ID" value="NZ_CAKNFM010000006.1"/>
</dbReference>
<proteinExistence type="predicted"/>
<dbReference type="SUPFAM" id="SSF55298">
    <property type="entry name" value="YjgF-like"/>
    <property type="match status" value="1"/>
</dbReference>
<evidence type="ECO:0000313" key="1">
    <source>
        <dbReference type="EMBL" id="PXW57321.1"/>
    </source>
</evidence>
<reference evidence="1 2" key="1">
    <citation type="submission" date="2018-05" db="EMBL/GenBank/DDBJ databases">
        <title>Genomic Encyclopedia of Type Strains, Phase IV (KMG-IV): sequencing the most valuable type-strain genomes for metagenomic binning, comparative biology and taxonomic classification.</title>
        <authorList>
            <person name="Goeker M."/>
        </authorList>
    </citation>
    <scope>NUCLEOTIDE SEQUENCE [LARGE SCALE GENOMIC DNA]</scope>
    <source>
        <strain evidence="1 2">DSM 6462</strain>
    </source>
</reference>
<evidence type="ECO:0000313" key="2">
    <source>
        <dbReference type="Proteomes" id="UP000248021"/>
    </source>
</evidence>